<organism evidence="7 8">
    <name type="scientific">Roseinatronobacter alkalisoli</name>
    <dbReference type="NCBI Taxonomy" id="3028235"/>
    <lineage>
        <taxon>Bacteria</taxon>
        <taxon>Pseudomonadati</taxon>
        <taxon>Pseudomonadota</taxon>
        <taxon>Alphaproteobacteria</taxon>
        <taxon>Rhodobacterales</taxon>
        <taxon>Paracoccaceae</taxon>
        <taxon>Roseinatronobacter</taxon>
    </lineage>
</organism>
<feature type="chain" id="PRO_5045525946" evidence="6">
    <location>
        <begin position="23"/>
        <end position="152"/>
    </location>
</feature>
<evidence type="ECO:0000313" key="7">
    <source>
        <dbReference type="EMBL" id="MDD7971254.1"/>
    </source>
</evidence>
<dbReference type="InterPro" id="IPR010980">
    <property type="entry name" value="Cyt_c/b562"/>
</dbReference>
<keyword evidence="2" id="KW-0349">Heme</keyword>
<comment type="caution">
    <text evidence="7">The sequence shown here is derived from an EMBL/GenBank/DDBJ whole genome shotgun (WGS) entry which is preliminary data.</text>
</comment>
<dbReference type="Gene3D" id="1.20.120.10">
    <property type="entry name" value="Cytochrome c/b562"/>
    <property type="match status" value="1"/>
</dbReference>
<dbReference type="PROSITE" id="PS51009">
    <property type="entry name" value="CYTCII"/>
    <property type="match status" value="1"/>
</dbReference>
<protein>
    <submittedName>
        <fullName evidence="7">Cytochrome c</fullName>
    </submittedName>
</protein>
<dbReference type="EMBL" id="JAQZSM010000006">
    <property type="protein sequence ID" value="MDD7971254.1"/>
    <property type="molecule type" value="Genomic_DNA"/>
</dbReference>
<evidence type="ECO:0000256" key="6">
    <source>
        <dbReference type="SAM" id="SignalP"/>
    </source>
</evidence>
<keyword evidence="8" id="KW-1185">Reference proteome</keyword>
<dbReference type="PIRSF" id="PIRSF000027">
    <property type="entry name" value="Cytc_c_prime"/>
    <property type="match status" value="1"/>
</dbReference>
<keyword evidence="6" id="KW-0732">Signal</keyword>
<keyword evidence="4" id="KW-0249">Electron transport</keyword>
<keyword evidence="5" id="KW-0408">Iron</keyword>
<accession>A0ABT5T8G8</accession>
<evidence type="ECO:0000256" key="1">
    <source>
        <dbReference type="ARBA" id="ARBA00022448"/>
    </source>
</evidence>
<dbReference type="InterPro" id="IPR012127">
    <property type="entry name" value="Cyt_c_prime"/>
</dbReference>
<evidence type="ECO:0000256" key="3">
    <source>
        <dbReference type="ARBA" id="ARBA00022723"/>
    </source>
</evidence>
<evidence type="ECO:0000256" key="4">
    <source>
        <dbReference type="ARBA" id="ARBA00022982"/>
    </source>
</evidence>
<evidence type="ECO:0000256" key="2">
    <source>
        <dbReference type="ARBA" id="ARBA00022617"/>
    </source>
</evidence>
<name>A0ABT5T8G8_9RHOB</name>
<dbReference type="Proteomes" id="UP001431784">
    <property type="component" value="Unassembled WGS sequence"/>
</dbReference>
<dbReference type="Pfam" id="PF01322">
    <property type="entry name" value="Cytochrom_C_2"/>
    <property type="match status" value="1"/>
</dbReference>
<keyword evidence="3" id="KW-0479">Metal-binding</keyword>
<reference evidence="7" key="1">
    <citation type="submission" date="2023-02" db="EMBL/GenBank/DDBJ databases">
        <title>Description of Roseinatronobacter alkalisoli sp. nov., an alkaliphilic bacerium isolated from soda soil.</title>
        <authorList>
            <person name="Wei W."/>
        </authorList>
    </citation>
    <scope>NUCLEOTIDE SEQUENCE</scope>
    <source>
        <strain evidence="7">HJB301</strain>
    </source>
</reference>
<feature type="signal peptide" evidence="6">
    <location>
        <begin position="1"/>
        <end position="22"/>
    </location>
</feature>
<evidence type="ECO:0000256" key="5">
    <source>
        <dbReference type="ARBA" id="ARBA00023004"/>
    </source>
</evidence>
<proteinExistence type="predicted"/>
<sequence length="152" mass="16312">MKPRLFIGASLICTVFSLPALAQENPEIQQRQGQFNLFVHNFALLGGMAQGRVDYDAELAQTAADNLFHVTRHNQSRLWPEGTDAESVEGTRALPAIWENLDDFMVKFAGLQDAAEGAQAVAGDGLDALRPAVGALGAACQACHQTYRAEAG</sequence>
<keyword evidence="1" id="KW-0813">Transport</keyword>
<dbReference type="RefSeq" id="WP_274351929.1">
    <property type="nucleotide sequence ID" value="NZ_JAQZSM010000006.1"/>
</dbReference>
<dbReference type="InterPro" id="IPR002321">
    <property type="entry name" value="Cyt_c_II"/>
</dbReference>
<dbReference type="SUPFAM" id="SSF47175">
    <property type="entry name" value="Cytochromes"/>
    <property type="match status" value="1"/>
</dbReference>
<evidence type="ECO:0000313" key="8">
    <source>
        <dbReference type="Proteomes" id="UP001431784"/>
    </source>
</evidence>
<gene>
    <name evidence="7" type="ORF">PUT78_09075</name>
</gene>